<keyword evidence="1" id="KW-0732">Signal</keyword>
<dbReference type="WBParaSite" id="HPBE_0002158701-mRNA-1">
    <property type="protein sequence ID" value="HPBE_0002158701-mRNA-1"/>
    <property type="gene ID" value="HPBE_0002158701"/>
</dbReference>
<keyword evidence="3" id="KW-1185">Reference proteome</keyword>
<evidence type="ECO:0000313" key="4">
    <source>
        <dbReference type="WBParaSite" id="HPBE_0002158701-mRNA-1"/>
    </source>
</evidence>
<accession>A0A183GGI9</accession>
<sequence length="190" mass="21198">MTSFLIFLACIIRSSTDASDASVRKVSQALSSKLVRLSSAKNSGQPARLPEGTGRDLRRSRIALHVLPVYRVQAFVRADTVTIRTGANTSTHTVHEHAAPTHKESFHPTQLEQGVHPLHPTCVSGQYTVAFGSRFRSPIHHPGRATWPCDKRPEIPLNKRTRRLSIKGDPWGLWMIRINSDDAFNFLAPF</sequence>
<dbReference type="EMBL" id="UZAH01033147">
    <property type="protein sequence ID" value="VDP26670.1"/>
    <property type="molecule type" value="Genomic_DNA"/>
</dbReference>
<gene>
    <name evidence="2" type="ORF">HPBE_LOCUS21586</name>
</gene>
<reference evidence="2 3" key="1">
    <citation type="submission" date="2018-11" db="EMBL/GenBank/DDBJ databases">
        <authorList>
            <consortium name="Pathogen Informatics"/>
        </authorList>
    </citation>
    <scope>NUCLEOTIDE SEQUENCE [LARGE SCALE GENOMIC DNA]</scope>
</reference>
<dbReference type="Proteomes" id="UP000050761">
    <property type="component" value="Unassembled WGS sequence"/>
</dbReference>
<evidence type="ECO:0000256" key="1">
    <source>
        <dbReference type="SAM" id="SignalP"/>
    </source>
</evidence>
<organism evidence="3 4">
    <name type="scientific">Heligmosomoides polygyrus</name>
    <name type="common">Parasitic roundworm</name>
    <dbReference type="NCBI Taxonomy" id="6339"/>
    <lineage>
        <taxon>Eukaryota</taxon>
        <taxon>Metazoa</taxon>
        <taxon>Ecdysozoa</taxon>
        <taxon>Nematoda</taxon>
        <taxon>Chromadorea</taxon>
        <taxon>Rhabditida</taxon>
        <taxon>Rhabditina</taxon>
        <taxon>Rhabditomorpha</taxon>
        <taxon>Strongyloidea</taxon>
        <taxon>Heligmosomidae</taxon>
        <taxon>Heligmosomoides</taxon>
    </lineage>
</organism>
<feature type="signal peptide" evidence="1">
    <location>
        <begin position="1"/>
        <end position="18"/>
    </location>
</feature>
<evidence type="ECO:0000313" key="3">
    <source>
        <dbReference type="Proteomes" id="UP000050761"/>
    </source>
</evidence>
<reference evidence="4" key="2">
    <citation type="submission" date="2019-09" db="UniProtKB">
        <authorList>
            <consortium name="WormBaseParasite"/>
        </authorList>
    </citation>
    <scope>IDENTIFICATION</scope>
</reference>
<dbReference type="AlphaFoldDB" id="A0A183GGI9"/>
<protein>
    <submittedName>
        <fullName evidence="4">Secreted protein</fullName>
    </submittedName>
</protein>
<name>A0A183GGI9_HELPZ</name>
<proteinExistence type="predicted"/>
<accession>A0A3P8C7T9</accession>
<feature type="chain" id="PRO_5044552078" evidence="1">
    <location>
        <begin position="19"/>
        <end position="190"/>
    </location>
</feature>
<evidence type="ECO:0000313" key="2">
    <source>
        <dbReference type="EMBL" id="VDP26670.1"/>
    </source>
</evidence>